<feature type="transmembrane region" description="Helical" evidence="1">
    <location>
        <begin position="43"/>
        <end position="66"/>
    </location>
</feature>
<keyword evidence="3" id="KW-1185">Reference proteome</keyword>
<gene>
    <name evidence="2" type="ORF">GCM10022255_110480</name>
</gene>
<dbReference type="Proteomes" id="UP001500620">
    <property type="component" value="Unassembled WGS sequence"/>
</dbReference>
<organism evidence="2 3">
    <name type="scientific">Dactylosporangium darangshiense</name>
    <dbReference type="NCBI Taxonomy" id="579108"/>
    <lineage>
        <taxon>Bacteria</taxon>
        <taxon>Bacillati</taxon>
        <taxon>Actinomycetota</taxon>
        <taxon>Actinomycetes</taxon>
        <taxon>Micromonosporales</taxon>
        <taxon>Micromonosporaceae</taxon>
        <taxon>Dactylosporangium</taxon>
    </lineage>
</organism>
<protein>
    <recommendedName>
        <fullName evidence="4">Integral membrane protein</fullName>
    </recommendedName>
</protein>
<accession>A0ABP8DUL8</accession>
<sequence length="77" mass="7732">MQCAFVAAATITAAAVSYRFHGPVPYTLTVGWALAGVAVSATVAGLPPLTVTAATGLLVVAASAALGRRRRTPRSAH</sequence>
<dbReference type="EMBL" id="BAABAT010000077">
    <property type="protein sequence ID" value="GAA4263686.1"/>
    <property type="molecule type" value="Genomic_DNA"/>
</dbReference>
<dbReference type="RefSeq" id="WP_345143505.1">
    <property type="nucleotide sequence ID" value="NZ_BAABAT010000077.1"/>
</dbReference>
<evidence type="ECO:0000313" key="3">
    <source>
        <dbReference type="Proteomes" id="UP001500620"/>
    </source>
</evidence>
<proteinExistence type="predicted"/>
<keyword evidence="1" id="KW-0812">Transmembrane</keyword>
<evidence type="ECO:0008006" key="4">
    <source>
        <dbReference type="Google" id="ProtNLM"/>
    </source>
</evidence>
<reference evidence="3" key="1">
    <citation type="journal article" date="2019" name="Int. J. Syst. Evol. Microbiol.">
        <title>The Global Catalogue of Microorganisms (GCM) 10K type strain sequencing project: providing services to taxonomists for standard genome sequencing and annotation.</title>
        <authorList>
            <consortium name="The Broad Institute Genomics Platform"/>
            <consortium name="The Broad Institute Genome Sequencing Center for Infectious Disease"/>
            <person name="Wu L."/>
            <person name="Ma J."/>
        </authorList>
    </citation>
    <scope>NUCLEOTIDE SEQUENCE [LARGE SCALE GENOMIC DNA]</scope>
    <source>
        <strain evidence="3">JCM 17441</strain>
    </source>
</reference>
<evidence type="ECO:0000256" key="1">
    <source>
        <dbReference type="SAM" id="Phobius"/>
    </source>
</evidence>
<comment type="caution">
    <text evidence="2">The sequence shown here is derived from an EMBL/GenBank/DDBJ whole genome shotgun (WGS) entry which is preliminary data.</text>
</comment>
<keyword evidence="1" id="KW-0472">Membrane</keyword>
<evidence type="ECO:0000313" key="2">
    <source>
        <dbReference type="EMBL" id="GAA4263686.1"/>
    </source>
</evidence>
<keyword evidence="1" id="KW-1133">Transmembrane helix</keyword>
<name>A0ABP8DUL8_9ACTN</name>